<keyword evidence="2" id="KW-0547">Nucleotide-binding</keyword>
<dbReference type="Pfam" id="PF03099">
    <property type="entry name" value="BPL_LplA_LipB"/>
    <property type="match status" value="1"/>
</dbReference>
<proteinExistence type="predicted"/>
<evidence type="ECO:0000256" key="1">
    <source>
        <dbReference type="ARBA" id="ARBA00022598"/>
    </source>
</evidence>
<dbReference type="Pfam" id="PF02237">
    <property type="entry name" value="BPL_C"/>
    <property type="match status" value="1"/>
</dbReference>
<keyword evidence="4" id="KW-0092">Biotin</keyword>
<protein>
    <recommendedName>
        <fullName evidence="5">biotin--[biotin carboxyl-carrier protein] ligase</fullName>
        <ecNumber evidence="5">6.3.4.15</ecNumber>
    </recommendedName>
</protein>
<evidence type="ECO:0000256" key="3">
    <source>
        <dbReference type="ARBA" id="ARBA00022840"/>
    </source>
</evidence>
<gene>
    <name evidence="8" type="primary">birA</name>
    <name evidence="8" type="ORF">JANAI62_33870</name>
</gene>
<evidence type="ECO:0000256" key="4">
    <source>
        <dbReference type="ARBA" id="ARBA00023267"/>
    </source>
</evidence>
<evidence type="ECO:0000259" key="7">
    <source>
        <dbReference type="PROSITE" id="PS51733"/>
    </source>
</evidence>
<keyword evidence="1 8" id="KW-0436">Ligase</keyword>
<evidence type="ECO:0000256" key="5">
    <source>
        <dbReference type="ARBA" id="ARBA00024227"/>
    </source>
</evidence>
<feature type="domain" description="BPL/LPL catalytic" evidence="7">
    <location>
        <begin position="1"/>
        <end position="178"/>
    </location>
</feature>
<evidence type="ECO:0000256" key="6">
    <source>
        <dbReference type="ARBA" id="ARBA00047846"/>
    </source>
</evidence>
<dbReference type="InterPro" id="IPR003142">
    <property type="entry name" value="BPL_C"/>
</dbReference>
<dbReference type="GO" id="GO:0016874">
    <property type="term" value="F:ligase activity"/>
    <property type="evidence" value="ECO:0007669"/>
    <property type="project" value="UniProtKB-KW"/>
</dbReference>
<sequence>MAWPEGVARVILPSIDSTSLEAVRQMPQVPTWFLGLQQTAAKGRRGRAWSMPAGNFAASLIWRPAGNPGDLALRSFVASLALHDVLSGMGVQGLSLKWPNDVLLNGGKLAGILLESPAPGFLVLGMGINLIAAPAPAQVEAGALAPVSLLEASGLRVTPDAMLEALAAAFATREAQLATWGFPPIRTAWMQHAARVGQPVTARMVTETVEGIFEDVDDDGHLVLRTATGQRRITAADVFFGGAPCS</sequence>
<reference evidence="8 9" key="1">
    <citation type="submission" date="2021-05" db="EMBL/GenBank/DDBJ databases">
        <title>Bacteria Genome sequencing.</title>
        <authorList>
            <person name="Takabe Y."/>
            <person name="Nakajima Y."/>
            <person name="Suzuki S."/>
            <person name="Shiozaki T."/>
        </authorList>
    </citation>
    <scope>NUCLEOTIDE SEQUENCE [LARGE SCALE GENOMIC DNA]</scope>
    <source>
        <strain evidence="8 9">AI_62</strain>
    </source>
</reference>
<dbReference type="Proteomes" id="UP000786693">
    <property type="component" value="Unassembled WGS sequence"/>
</dbReference>
<dbReference type="PANTHER" id="PTHR12835:SF5">
    <property type="entry name" value="BIOTIN--PROTEIN LIGASE"/>
    <property type="match status" value="1"/>
</dbReference>
<comment type="catalytic activity">
    <reaction evidence="6">
        <text>biotin + L-lysyl-[protein] + ATP = N(6)-biotinyl-L-lysyl-[protein] + AMP + diphosphate + H(+)</text>
        <dbReference type="Rhea" id="RHEA:11756"/>
        <dbReference type="Rhea" id="RHEA-COMP:9752"/>
        <dbReference type="Rhea" id="RHEA-COMP:10505"/>
        <dbReference type="ChEBI" id="CHEBI:15378"/>
        <dbReference type="ChEBI" id="CHEBI:29969"/>
        <dbReference type="ChEBI" id="CHEBI:30616"/>
        <dbReference type="ChEBI" id="CHEBI:33019"/>
        <dbReference type="ChEBI" id="CHEBI:57586"/>
        <dbReference type="ChEBI" id="CHEBI:83144"/>
        <dbReference type="ChEBI" id="CHEBI:456215"/>
        <dbReference type="EC" id="6.3.4.15"/>
    </reaction>
</comment>
<dbReference type="RefSeq" id="WP_220750255.1">
    <property type="nucleotide sequence ID" value="NZ_BPFH01000007.1"/>
</dbReference>
<dbReference type="SUPFAM" id="SSF50037">
    <property type="entry name" value="C-terminal domain of transcriptional repressors"/>
    <property type="match status" value="1"/>
</dbReference>
<dbReference type="Gene3D" id="2.30.30.100">
    <property type="match status" value="1"/>
</dbReference>
<evidence type="ECO:0000256" key="2">
    <source>
        <dbReference type="ARBA" id="ARBA00022741"/>
    </source>
</evidence>
<accession>A0ABQ4NR88</accession>
<dbReference type="PROSITE" id="PS51733">
    <property type="entry name" value="BPL_LPL_CATALYTIC"/>
    <property type="match status" value="1"/>
</dbReference>
<dbReference type="EC" id="6.3.4.15" evidence="5"/>
<dbReference type="PANTHER" id="PTHR12835">
    <property type="entry name" value="BIOTIN PROTEIN LIGASE"/>
    <property type="match status" value="1"/>
</dbReference>
<keyword evidence="9" id="KW-1185">Reference proteome</keyword>
<dbReference type="InterPro" id="IPR045864">
    <property type="entry name" value="aa-tRNA-synth_II/BPL/LPL"/>
</dbReference>
<evidence type="ECO:0000313" key="8">
    <source>
        <dbReference type="EMBL" id="GIT96764.1"/>
    </source>
</evidence>
<dbReference type="CDD" id="cd16442">
    <property type="entry name" value="BPL"/>
    <property type="match status" value="1"/>
</dbReference>
<name>A0ABQ4NR88_9RHOB</name>
<dbReference type="InterPro" id="IPR004408">
    <property type="entry name" value="Biotin_CoA_COase_ligase"/>
</dbReference>
<dbReference type="InterPro" id="IPR008988">
    <property type="entry name" value="Transcriptional_repressor_C"/>
</dbReference>
<evidence type="ECO:0000313" key="9">
    <source>
        <dbReference type="Proteomes" id="UP000786693"/>
    </source>
</evidence>
<dbReference type="Gene3D" id="3.30.930.10">
    <property type="entry name" value="Bira Bifunctional Protein, Domain 2"/>
    <property type="match status" value="1"/>
</dbReference>
<dbReference type="EMBL" id="BPFH01000007">
    <property type="protein sequence ID" value="GIT96764.1"/>
    <property type="molecule type" value="Genomic_DNA"/>
</dbReference>
<comment type="caution">
    <text evidence="8">The sequence shown here is derived from an EMBL/GenBank/DDBJ whole genome shotgun (WGS) entry which is preliminary data.</text>
</comment>
<dbReference type="SUPFAM" id="SSF55681">
    <property type="entry name" value="Class II aaRS and biotin synthetases"/>
    <property type="match status" value="1"/>
</dbReference>
<dbReference type="InterPro" id="IPR004143">
    <property type="entry name" value="BPL_LPL_catalytic"/>
</dbReference>
<keyword evidence="3" id="KW-0067">ATP-binding</keyword>
<dbReference type="NCBIfam" id="TIGR00121">
    <property type="entry name" value="birA_ligase"/>
    <property type="match status" value="1"/>
</dbReference>
<organism evidence="8 9">
    <name type="scientific">Jannaschia pagri</name>
    <dbReference type="NCBI Taxonomy" id="2829797"/>
    <lineage>
        <taxon>Bacteria</taxon>
        <taxon>Pseudomonadati</taxon>
        <taxon>Pseudomonadota</taxon>
        <taxon>Alphaproteobacteria</taxon>
        <taxon>Rhodobacterales</taxon>
        <taxon>Roseobacteraceae</taxon>
        <taxon>Jannaschia</taxon>
    </lineage>
</organism>